<feature type="region of interest" description="Disordered" evidence="7">
    <location>
        <begin position="1"/>
        <end position="21"/>
    </location>
</feature>
<dbReference type="Pfam" id="PF00528">
    <property type="entry name" value="BPD_transp_1"/>
    <property type="match status" value="1"/>
</dbReference>
<evidence type="ECO:0000256" key="6">
    <source>
        <dbReference type="RuleBase" id="RU363032"/>
    </source>
</evidence>
<reference evidence="9 10" key="1">
    <citation type="submission" date="2020-08" db="EMBL/GenBank/DDBJ databases">
        <title>Cohnella phylogeny.</title>
        <authorList>
            <person name="Dunlap C."/>
        </authorList>
    </citation>
    <scope>NUCLEOTIDE SEQUENCE [LARGE SCALE GENOMIC DNA]</scope>
    <source>
        <strain evidence="9 10">CBP 2801</strain>
    </source>
</reference>
<dbReference type="EMBL" id="JACJVO010000017">
    <property type="protein sequence ID" value="MBB6732142.1"/>
    <property type="molecule type" value="Genomic_DNA"/>
</dbReference>
<sequence length="320" mass="35852">MSMGEKEEAVAQTASSPVGRSGGAAAWFRGIPIYLMILPGFLFFVIFKYIPMGGLVIAFQEYDPFLGFQGSPWVGLDNFHRLFSDPDFGMLLRNTLFLSGLNLFLFFPAPILLAVLLNEVSRSWFRKSVQTIIYMPHFLSWVIVVNITVVLFATQDGGINNLLDSLGYHRIEFLTDSHYFRALYVFQNIWKESGWSAIIFLAALAGVNPMLYEAAVIDGASRWRQVWHVTLPALKSTIVILFILRLGQVLDLGFEHVLLIQNPVNLNVADVFDTYVYRNGVLQGNFSYSTTVGVFKSAIGLVLIILANRLAKAFGQEGVY</sequence>
<evidence type="ECO:0000313" key="10">
    <source>
        <dbReference type="Proteomes" id="UP000564644"/>
    </source>
</evidence>
<keyword evidence="10" id="KW-1185">Reference proteome</keyword>
<keyword evidence="2 6" id="KW-0813">Transport</keyword>
<gene>
    <name evidence="9" type="ORF">H7C18_14570</name>
</gene>
<proteinExistence type="inferred from homology"/>
<accession>A0A7X0VW81</accession>
<dbReference type="PROSITE" id="PS50928">
    <property type="entry name" value="ABC_TM1"/>
    <property type="match status" value="1"/>
</dbReference>
<feature type="transmembrane region" description="Helical" evidence="6">
    <location>
        <begin position="226"/>
        <end position="244"/>
    </location>
</feature>
<organism evidence="9 10">
    <name type="scientific">Cohnella zeiphila</name>
    <dbReference type="NCBI Taxonomy" id="2761120"/>
    <lineage>
        <taxon>Bacteria</taxon>
        <taxon>Bacillati</taxon>
        <taxon>Bacillota</taxon>
        <taxon>Bacilli</taxon>
        <taxon>Bacillales</taxon>
        <taxon>Paenibacillaceae</taxon>
        <taxon>Cohnella</taxon>
    </lineage>
</organism>
<feature type="transmembrane region" description="Helical" evidence="6">
    <location>
        <begin position="96"/>
        <end position="117"/>
    </location>
</feature>
<dbReference type="Proteomes" id="UP000564644">
    <property type="component" value="Unassembled WGS sequence"/>
</dbReference>
<feature type="transmembrane region" description="Helical" evidence="6">
    <location>
        <begin position="138"/>
        <end position="155"/>
    </location>
</feature>
<dbReference type="CDD" id="cd06261">
    <property type="entry name" value="TM_PBP2"/>
    <property type="match status" value="1"/>
</dbReference>
<dbReference type="InterPro" id="IPR035906">
    <property type="entry name" value="MetI-like_sf"/>
</dbReference>
<evidence type="ECO:0000256" key="7">
    <source>
        <dbReference type="SAM" id="MobiDB-lite"/>
    </source>
</evidence>
<dbReference type="InterPro" id="IPR000515">
    <property type="entry name" value="MetI-like"/>
</dbReference>
<evidence type="ECO:0000256" key="3">
    <source>
        <dbReference type="ARBA" id="ARBA00022692"/>
    </source>
</evidence>
<dbReference type="PANTHER" id="PTHR43496:SF1">
    <property type="entry name" value="POLYGALACTURONAN_RHAMNOGALACTURONAN TRANSPORT SYSTEM PERMEASE PROTEIN YTEP"/>
    <property type="match status" value="1"/>
</dbReference>
<dbReference type="Gene3D" id="1.10.3720.10">
    <property type="entry name" value="MetI-like"/>
    <property type="match status" value="1"/>
</dbReference>
<feature type="domain" description="ABC transmembrane type-1" evidence="8">
    <location>
        <begin position="92"/>
        <end position="307"/>
    </location>
</feature>
<dbReference type="GO" id="GO:0005886">
    <property type="term" value="C:plasma membrane"/>
    <property type="evidence" value="ECO:0007669"/>
    <property type="project" value="UniProtKB-SubCell"/>
</dbReference>
<comment type="similarity">
    <text evidence="6">Belongs to the binding-protein-dependent transport system permease family.</text>
</comment>
<feature type="transmembrane region" description="Helical" evidence="6">
    <location>
        <begin position="33"/>
        <end position="59"/>
    </location>
</feature>
<evidence type="ECO:0000259" key="8">
    <source>
        <dbReference type="PROSITE" id="PS50928"/>
    </source>
</evidence>
<dbReference type="PANTHER" id="PTHR43496">
    <property type="entry name" value="PROTEIN LPLB"/>
    <property type="match status" value="1"/>
</dbReference>
<keyword evidence="5 6" id="KW-0472">Membrane</keyword>
<evidence type="ECO:0000256" key="2">
    <source>
        <dbReference type="ARBA" id="ARBA00022448"/>
    </source>
</evidence>
<feature type="transmembrane region" description="Helical" evidence="6">
    <location>
        <begin position="194"/>
        <end position="214"/>
    </location>
</feature>
<protein>
    <submittedName>
        <fullName evidence="9">Sugar ABC transporter permease</fullName>
    </submittedName>
</protein>
<dbReference type="GO" id="GO:0055085">
    <property type="term" value="P:transmembrane transport"/>
    <property type="evidence" value="ECO:0007669"/>
    <property type="project" value="InterPro"/>
</dbReference>
<evidence type="ECO:0000256" key="4">
    <source>
        <dbReference type="ARBA" id="ARBA00022989"/>
    </source>
</evidence>
<feature type="transmembrane region" description="Helical" evidence="6">
    <location>
        <begin position="286"/>
        <end position="307"/>
    </location>
</feature>
<dbReference type="SUPFAM" id="SSF161098">
    <property type="entry name" value="MetI-like"/>
    <property type="match status" value="1"/>
</dbReference>
<comment type="subcellular location">
    <subcellularLocation>
        <location evidence="6">Cell membrane</location>
        <topology evidence="6">Multi-pass membrane protein</topology>
    </subcellularLocation>
    <subcellularLocation>
        <location evidence="1">Membrane</location>
        <topology evidence="1">Multi-pass membrane protein</topology>
    </subcellularLocation>
</comment>
<dbReference type="AlphaFoldDB" id="A0A7X0VW81"/>
<evidence type="ECO:0000313" key="9">
    <source>
        <dbReference type="EMBL" id="MBB6732142.1"/>
    </source>
</evidence>
<evidence type="ECO:0000256" key="5">
    <source>
        <dbReference type="ARBA" id="ARBA00023136"/>
    </source>
</evidence>
<keyword evidence="4 6" id="KW-1133">Transmembrane helix</keyword>
<comment type="caution">
    <text evidence="9">The sequence shown here is derived from an EMBL/GenBank/DDBJ whole genome shotgun (WGS) entry which is preliminary data.</text>
</comment>
<keyword evidence="3 6" id="KW-0812">Transmembrane</keyword>
<name>A0A7X0VW81_9BACL</name>
<evidence type="ECO:0000256" key="1">
    <source>
        <dbReference type="ARBA" id="ARBA00004141"/>
    </source>
</evidence>